<proteinExistence type="predicted"/>
<dbReference type="EMBL" id="JANAVB010040818">
    <property type="protein sequence ID" value="KAJ6797555.1"/>
    <property type="molecule type" value="Genomic_DNA"/>
</dbReference>
<dbReference type="Proteomes" id="UP001140949">
    <property type="component" value="Unassembled WGS sequence"/>
</dbReference>
<protein>
    <submittedName>
        <fullName evidence="1">Uncharacterized protein</fullName>
    </submittedName>
</protein>
<dbReference type="AlphaFoldDB" id="A0AAX6E0V5"/>
<reference evidence="1" key="2">
    <citation type="submission" date="2023-04" db="EMBL/GenBank/DDBJ databases">
        <authorList>
            <person name="Bruccoleri R.E."/>
            <person name="Oakeley E.J."/>
            <person name="Faust A.-M."/>
            <person name="Dessus-Babus S."/>
            <person name="Altorfer M."/>
            <person name="Burckhardt D."/>
            <person name="Oertli M."/>
            <person name="Naumann U."/>
            <person name="Petersen F."/>
            <person name="Wong J."/>
        </authorList>
    </citation>
    <scope>NUCLEOTIDE SEQUENCE</scope>
    <source>
        <strain evidence="1">GSM-AAB239-AS_SAM_17_03QT</strain>
        <tissue evidence="1">Leaf</tissue>
    </source>
</reference>
<organism evidence="1 2">
    <name type="scientific">Iris pallida</name>
    <name type="common">Sweet iris</name>
    <dbReference type="NCBI Taxonomy" id="29817"/>
    <lineage>
        <taxon>Eukaryota</taxon>
        <taxon>Viridiplantae</taxon>
        <taxon>Streptophyta</taxon>
        <taxon>Embryophyta</taxon>
        <taxon>Tracheophyta</taxon>
        <taxon>Spermatophyta</taxon>
        <taxon>Magnoliopsida</taxon>
        <taxon>Liliopsida</taxon>
        <taxon>Asparagales</taxon>
        <taxon>Iridaceae</taxon>
        <taxon>Iridoideae</taxon>
        <taxon>Irideae</taxon>
        <taxon>Iris</taxon>
    </lineage>
</organism>
<evidence type="ECO:0000313" key="2">
    <source>
        <dbReference type="Proteomes" id="UP001140949"/>
    </source>
</evidence>
<comment type="caution">
    <text evidence="1">The sequence shown here is derived from an EMBL/GenBank/DDBJ whole genome shotgun (WGS) entry which is preliminary data.</text>
</comment>
<name>A0AAX6E0V5_IRIPA</name>
<evidence type="ECO:0000313" key="1">
    <source>
        <dbReference type="EMBL" id="KAJ6797555.1"/>
    </source>
</evidence>
<sequence>MLLAERGRSVGDLGGVVLAFGSVQWVATNGRVRGDRG</sequence>
<gene>
    <name evidence="1" type="ORF">M6B38_217820</name>
</gene>
<keyword evidence="2" id="KW-1185">Reference proteome</keyword>
<accession>A0AAX6E0V5</accession>
<reference evidence="1" key="1">
    <citation type="journal article" date="2023" name="GigaByte">
        <title>Genome assembly of the bearded iris, Iris pallida Lam.</title>
        <authorList>
            <person name="Bruccoleri R.E."/>
            <person name="Oakeley E.J."/>
            <person name="Faust A.M.E."/>
            <person name="Altorfer M."/>
            <person name="Dessus-Babus S."/>
            <person name="Burckhardt D."/>
            <person name="Oertli M."/>
            <person name="Naumann U."/>
            <person name="Petersen F."/>
            <person name="Wong J."/>
        </authorList>
    </citation>
    <scope>NUCLEOTIDE SEQUENCE</scope>
    <source>
        <strain evidence="1">GSM-AAB239-AS_SAM_17_03QT</strain>
    </source>
</reference>